<gene>
    <name evidence="9" type="ORF">A2934_03490</name>
</gene>
<dbReference type="SUPFAM" id="SSF51998">
    <property type="entry name" value="PFL-like glycyl radical enzymes"/>
    <property type="match status" value="1"/>
</dbReference>
<organism evidence="9 10">
    <name type="scientific">Candidatus Sungbacteria bacterium RIFCSPLOWO2_01_FULL_47_10</name>
    <dbReference type="NCBI Taxonomy" id="1802276"/>
    <lineage>
        <taxon>Bacteria</taxon>
        <taxon>Candidatus Sungiibacteriota</taxon>
    </lineage>
</organism>
<dbReference type="Pfam" id="PF03477">
    <property type="entry name" value="ATP-cone"/>
    <property type="match status" value="1"/>
</dbReference>
<dbReference type="GO" id="GO:0004748">
    <property type="term" value="F:ribonucleoside-diphosphate reductase activity, thioredoxin disulfide as acceptor"/>
    <property type="evidence" value="ECO:0007669"/>
    <property type="project" value="TreeGrafter"/>
</dbReference>
<reference evidence="9 10" key="1">
    <citation type="journal article" date="2016" name="Nat. Commun.">
        <title>Thousands of microbial genomes shed light on interconnected biogeochemical processes in an aquifer system.</title>
        <authorList>
            <person name="Anantharaman K."/>
            <person name="Brown C.T."/>
            <person name="Hug L.A."/>
            <person name="Sharon I."/>
            <person name="Castelle C.J."/>
            <person name="Probst A.J."/>
            <person name="Thomas B.C."/>
            <person name="Singh A."/>
            <person name="Wilkins M.J."/>
            <person name="Karaoz U."/>
            <person name="Brodie E.L."/>
            <person name="Williams K.H."/>
            <person name="Hubbard S.S."/>
            <person name="Banfield J.F."/>
        </authorList>
    </citation>
    <scope>NUCLEOTIDE SEQUENCE [LARGE SCALE GENOMIC DNA]</scope>
</reference>
<dbReference type="EMBL" id="MHQO01000031">
    <property type="protein sequence ID" value="OHA06415.1"/>
    <property type="molecule type" value="Genomic_DNA"/>
</dbReference>
<accession>A0A1G2L439</accession>
<dbReference type="InterPro" id="IPR040763">
    <property type="entry name" value="RNR_alpha_hel"/>
</dbReference>
<evidence type="ECO:0000313" key="9">
    <source>
        <dbReference type="EMBL" id="OHA06415.1"/>
    </source>
</evidence>
<evidence type="ECO:0000256" key="4">
    <source>
        <dbReference type="ARBA" id="ARBA00022840"/>
    </source>
</evidence>
<evidence type="ECO:0000259" key="8">
    <source>
        <dbReference type="PROSITE" id="PS51161"/>
    </source>
</evidence>
<dbReference type="GO" id="GO:0031419">
    <property type="term" value="F:cobalamin binding"/>
    <property type="evidence" value="ECO:0007669"/>
    <property type="project" value="UniProtKB-KW"/>
</dbReference>
<comment type="cofactor">
    <cofactor evidence="1">
        <name>adenosylcob(III)alamin</name>
        <dbReference type="ChEBI" id="CHEBI:18408"/>
    </cofactor>
</comment>
<evidence type="ECO:0000256" key="7">
    <source>
        <dbReference type="PROSITE-ProRule" id="PRU00492"/>
    </source>
</evidence>
<keyword evidence="4 7" id="KW-0067">ATP-binding</keyword>
<proteinExistence type="predicted"/>
<dbReference type="InterPro" id="IPR050862">
    <property type="entry name" value="RdRp_reductase_class-2"/>
</dbReference>
<keyword evidence="5" id="KW-0560">Oxidoreductase</keyword>
<dbReference type="PANTHER" id="PTHR43371:SF1">
    <property type="entry name" value="RIBONUCLEOSIDE-DIPHOSPHATE REDUCTASE"/>
    <property type="match status" value="1"/>
</dbReference>
<evidence type="ECO:0000256" key="6">
    <source>
        <dbReference type="ARBA" id="ARBA00023285"/>
    </source>
</evidence>
<evidence type="ECO:0000256" key="1">
    <source>
        <dbReference type="ARBA" id="ARBA00001922"/>
    </source>
</evidence>
<feature type="domain" description="ATP-cone" evidence="8">
    <location>
        <begin position="8"/>
        <end position="102"/>
    </location>
</feature>
<evidence type="ECO:0000256" key="2">
    <source>
        <dbReference type="ARBA" id="ARBA00022628"/>
    </source>
</evidence>
<evidence type="ECO:0000313" key="10">
    <source>
        <dbReference type="Proteomes" id="UP000177982"/>
    </source>
</evidence>
<sequence length="779" mass="89118">MSPKTPFKQVKKRDGRIVPFDSGRIRNAVYRAMEATKEGNLTRDPERIRERVLRELSKKYPSSHIPSIEEIQDVVEQALIMLDFPKTAKAYIIYRTKRAEIREKEKFVPEAVRQLVRESKKFFKNPLSEFIYYRSYSRWIDSEGRRETWIETMDRYVNFMKKNIGSRLTEQEYNELREAILRQEVMPSMRLMWSAGEAAEKTNVCAYNCSYIAPSRLIDFAEIMYLLMCGTGVGFSVESQNVQKLPLIKRQTGRILKAFVVEDSKEGWGEALTLGLKTWFSGKDISFDFSRLRPAGARLKTMGGQSSGPEPLKALLEFSRVKILNRQGKRLTNLDVHDVICKIGEVVVMGGVRRSALISLSDLDDEDMRRAKMGQFYVQDPQRAMANNSAVYNEKPDAKQFLEEWLALIKSGSGERGILNRGGLKQQLPKRRWKVFEKDWETAGTNPCGEITLKSKQFCNLSEVVARPEDTESTLLAKIRLATILGTYQSTLTNFKYISKEWKKNCEEERLLGVSVTGQWDCPVVRKPAVFRKLRERAIAVNREYAKRFGINASTCITCVKPSGTVSQLVDASSGMHPRHARYYIRRVRISASDPLFHMLKDQKFPYHPEVGQLESSATTYVLEFPVRAPTKDTVFRNDMSALEQLEYWKVVKENYTEHNPSVTISVGDDEWIATANWLYKNWDMLGGLSFLPREDHVYQLAPYEEVDEEKYRELLSRMPEVDFSTIINYEEDDQTTGSHELACVAGICEIDIPVGGKMAAVAASADATQEPPPVIAEV</sequence>
<dbReference type="AlphaFoldDB" id="A0A1G2L439"/>
<keyword evidence="3 7" id="KW-0547">Nucleotide-binding</keyword>
<keyword evidence="6" id="KW-0170">Cobalt</keyword>
<evidence type="ECO:0000256" key="5">
    <source>
        <dbReference type="ARBA" id="ARBA00023002"/>
    </source>
</evidence>
<dbReference type="Gene3D" id="3.20.70.20">
    <property type="match status" value="3"/>
</dbReference>
<dbReference type="PROSITE" id="PS51161">
    <property type="entry name" value="ATP_CONE"/>
    <property type="match status" value="1"/>
</dbReference>
<dbReference type="PANTHER" id="PTHR43371">
    <property type="entry name" value="VITAMIN B12-DEPENDENT RIBONUCLEOTIDE REDUCTASE"/>
    <property type="match status" value="1"/>
</dbReference>
<dbReference type="Pfam" id="PF17975">
    <property type="entry name" value="RNR_Alpha"/>
    <property type="match status" value="1"/>
</dbReference>
<protein>
    <submittedName>
        <fullName evidence="9">Ribonucleoside-triphosphate reductase</fullName>
    </submittedName>
</protein>
<dbReference type="GO" id="GO:0005524">
    <property type="term" value="F:ATP binding"/>
    <property type="evidence" value="ECO:0007669"/>
    <property type="project" value="UniProtKB-UniRule"/>
</dbReference>
<dbReference type="InterPro" id="IPR005144">
    <property type="entry name" value="ATP-cone_dom"/>
</dbReference>
<dbReference type="Proteomes" id="UP000177982">
    <property type="component" value="Unassembled WGS sequence"/>
</dbReference>
<keyword evidence="2" id="KW-0846">Cobalamin</keyword>
<evidence type="ECO:0000256" key="3">
    <source>
        <dbReference type="ARBA" id="ARBA00022741"/>
    </source>
</evidence>
<name>A0A1G2L439_9BACT</name>
<comment type="caution">
    <text evidence="9">The sequence shown here is derived from an EMBL/GenBank/DDBJ whole genome shotgun (WGS) entry which is preliminary data.</text>
</comment>